<dbReference type="PANTHER" id="PTHR34772">
    <property type="entry name" value="RNA-BINDING PROTEIN HFQ"/>
    <property type="match status" value="1"/>
</dbReference>
<comment type="function">
    <text evidence="3">RNA chaperone that binds small regulatory RNA (sRNAs) and mRNAs to facilitate mRNA translational regulation in response to envelope stress, environmental stress and changes in metabolite concentrations. Also binds with high specificity to tRNAs.</text>
</comment>
<evidence type="ECO:0000313" key="5">
    <source>
        <dbReference type="EMBL" id="AMA65157.1"/>
    </source>
</evidence>
<dbReference type="KEGG" id="asy:AUT07_00604"/>
<dbReference type="Gene3D" id="2.30.30.100">
    <property type="match status" value="1"/>
</dbReference>
<dbReference type="OrthoDB" id="9799751at2"/>
<dbReference type="NCBIfam" id="NF001602">
    <property type="entry name" value="PRK00395.1"/>
    <property type="match status" value="1"/>
</dbReference>
<dbReference type="AlphaFoldDB" id="A0A0X8CYE2"/>
<dbReference type="SUPFAM" id="SSF50182">
    <property type="entry name" value="Sm-like ribonucleoproteins"/>
    <property type="match status" value="1"/>
</dbReference>
<dbReference type="STRING" id="634113.AUT07_00604"/>
<dbReference type="PROSITE" id="PS52002">
    <property type="entry name" value="SM"/>
    <property type="match status" value="1"/>
</dbReference>
<proteinExistence type="inferred from homology"/>
<keyword evidence="2 3" id="KW-0346">Stress response</keyword>
<accession>A0A0X8CYE2</accession>
<dbReference type="EMBL" id="CP013920">
    <property type="protein sequence ID" value="AMA65157.1"/>
    <property type="molecule type" value="Genomic_DNA"/>
</dbReference>
<evidence type="ECO:0000256" key="3">
    <source>
        <dbReference type="HAMAP-Rule" id="MF_00436"/>
    </source>
</evidence>
<dbReference type="GO" id="GO:0043487">
    <property type="term" value="P:regulation of RNA stability"/>
    <property type="evidence" value="ECO:0007669"/>
    <property type="project" value="TreeGrafter"/>
</dbReference>
<dbReference type="GO" id="GO:0045974">
    <property type="term" value="P:regulation of translation, ncRNA-mediated"/>
    <property type="evidence" value="ECO:0007669"/>
    <property type="project" value="TreeGrafter"/>
</dbReference>
<organism evidence="5 6">
    <name type="scientific">Candidatus Arsenophonus lipoptenae</name>
    <dbReference type="NCBI Taxonomy" id="634113"/>
    <lineage>
        <taxon>Bacteria</taxon>
        <taxon>Pseudomonadati</taxon>
        <taxon>Pseudomonadota</taxon>
        <taxon>Gammaproteobacteria</taxon>
        <taxon>Enterobacterales</taxon>
        <taxon>Morganellaceae</taxon>
        <taxon>Arsenophonus</taxon>
    </lineage>
</organism>
<comment type="similarity">
    <text evidence="3">Belongs to the Hfq family.</text>
</comment>
<dbReference type="PANTHER" id="PTHR34772:SF1">
    <property type="entry name" value="RNA-BINDING PROTEIN HFQ"/>
    <property type="match status" value="1"/>
</dbReference>
<dbReference type="GO" id="GO:0006355">
    <property type="term" value="P:regulation of DNA-templated transcription"/>
    <property type="evidence" value="ECO:0007669"/>
    <property type="project" value="InterPro"/>
</dbReference>
<dbReference type="FunFam" id="2.30.30.100:FF:000001">
    <property type="entry name" value="RNA-binding protein Hfq"/>
    <property type="match status" value="1"/>
</dbReference>
<dbReference type="InterPro" id="IPR047575">
    <property type="entry name" value="Sm"/>
</dbReference>
<dbReference type="Proteomes" id="UP000069926">
    <property type="component" value="Chromosome"/>
</dbReference>
<dbReference type="RefSeq" id="WP_066283966.1">
    <property type="nucleotide sequence ID" value="NZ_CP013920.1"/>
</dbReference>
<protein>
    <recommendedName>
        <fullName evidence="3">RNA-binding protein Hfq</fullName>
    </recommendedName>
</protein>
<evidence type="ECO:0000256" key="2">
    <source>
        <dbReference type="ARBA" id="ARBA00023016"/>
    </source>
</evidence>
<feature type="domain" description="Sm" evidence="4">
    <location>
        <begin position="9"/>
        <end position="68"/>
    </location>
</feature>
<dbReference type="GO" id="GO:0005829">
    <property type="term" value="C:cytosol"/>
    <property type="evidence" value="ECO:0007669"/>
    <property type="project" value="TreeGrafter"/>
</dbReference>
<evidence type="ECO:0000256" key="1">
    <source>
        <dbReference type="ARBA" id="ARBA00022884"/>
    </source>
</evidence>
<sequence>MAKGKSLQDPFLNVLRRERVPVSIYLVNGIKLQGQIESFDQFVILLKNTVSQMVYKHAISTVVPSRHVSHHSSQGCNTNLGNYNTGNIVVSQNNDTTK</sequence>
<evidence type="ECO:0000313" key="6">
    <source>
        <dbReference type="Proteomes" id="UP000069926"/>
    </source>
</evidence>
<gene>
    <name evidence="3 5" type="primary">hfq</name>
    <name evidence="5" type="ORF">AUT07_00604</name>
</gene>
<dbReference type="InterPro" id="IPR010920">
    <property type="entry name" value="LSM_dom_sf"/>
</dbReference>
<dbReference type="Pfam" id="PF17209">
    <property type="entry name" value="Hfq"/>
    <property type="match status" value="1"/>
</dbReference>
<keyword evidence="6" id="KW-1185">Reference proteome</keyword>
<dbReference type="InterPro" id="IPR005001">
    <property type="entry name" value="Hfq"/>
</dbReference>
<dbReference type="GO" id="GO:0003723">
    <property type="term" value="F:RNA binding"/>
    <property type="evidence" value="ECO:0007669"/>
    <property type="project" value="UniProtKB-UniRule"/>
</dbReference>
<comment type="subunit">
    <text evidence="3">Homohexamer.</text>
</comment>
<dbReference type="NCBIfam" id="TIGR02383">
    <property type="entry name" value="Hfq"/>
    <property type="match status" value="1"/>
</dbReference>
<keyword evidence="1 3" id="KW-0694">RNA-binding</keyword>
<name>A0A0X8CYE2_9GAMM</name>
<dbReference type="CDD" id="cd01716">
    <property type="entry name" value="Hfq"/>
    <property type="match status" value="1"/>
</dbReference>
<evidence type="ECO:0000259" key="4">
    <source>
        <dbReference type="PROSITE" id="PS52002"/>
    </source>
</evidence>
<dbReference type="HAMAP" id="MF_00436">
    <property type="entry name" value="Hfq"/>
    <property type="match status" value="1"/>
</dbReference>
<dbReference type="PATRIC" id="fig|634113.3.peg.570"/>
<reference evidence="5 6" key="1">
    <citation type="submission" date="2016-01" db="EMBL/GenBank/DDBJ databases">
        <title>Genome sequence of Ca. Arsenophonus lipopteni, the exclusive symbiont of a blood sucking fly Lipoptena cervi (Diptera: Hippoboscidae).</title>
        <authorList>
            <person name="Novakova E."/>
            <person name="Hypsa V."/>
            <person name="Nguyen P."/>
            <person name="Husnik F."/>
            <person name="Darby A.C."/>
        </authorList>
    </citation>
    <scope>NUCLEOTIDE SEQUENCE [LARGE SCALE GENOMIC DNA]</scope>
    <source>
        <strain evidence="5 6">CB</strain>
    </source>
</reference>